<reference evidence="1 2" key="1">
    <citation type="submission" date="2020-08" db="EMBL/GenBank/DDBJ databases">
        <title>Functional genomics of gut bacteria from endangered species of beetles.</title>
        <authorList>
            <person name="Carlos-Shanley C."/>
        </authorList>
    </citation>
    <scope>NUCLEOTIDE SEQUENCE [LARGE SCALE GENOMIC DNA]</scope>
    <source>
        <strain evidence="1 2">S00239</strain>
    </source>
</reference>
<accession>A0A840LIW4</accession>
<gene>
    <name evidence="1" type="ORF">HNP55_004473</name>
</gene>
<proteinExistence type="predicted"/>
<evidence type="ECO:0000313" key="2">
    <source>
        <dbReference type="Proteomes" id="UP000562027"/>
    </source>
</evidence>
<dbReference type="EMBL" id="JACHLP010000012">
    <property type="protein sequence ID" value="MBB4845919.1"/>
    <property type="molecule type" value="Genomic_DNA"/>
</dbReference>
<evidence type="ECO:0000313" key="1">
    <source>
        <dbReference type="EMBL" id="MBB4845919.1"/>
    </source>
</evidence>
<dbReference type="Proteomes" id="UP000562027">
    <property type="component" value="Unassembled WGS sequence"/>
</dbReference>
<protein>
    <submittedName>
        <fullName evidence="1">Uncharacterized protein</fullName>
    </submittedName>
</protein>
<dbReference type="RefSeq" id="WP_184304299.1">
    <property type="nucleotide sequence ID" value="NZ_JACHLP010000012.1"/>
</dbReference>
<comment type="caution">
    <text evidence="1">The sequence shown here is derived from an EMBL/GenBank/DDBJ whole genome shotgun (WGS) entry which is preliminary data.</text>
</comment>
<dbReference type="AlphaFoldDB" id="A0A840LIW4"/>
<organism evidence="1 2">
    <name type="scientific">Roseateles oligotrophus</name>
    <dbReference type="NCBI Taxonomy" id="1769250"/>
    <lineage>
        <taxon>Bacteria</taxon>
        <taxon>Pseudomonadati</taxon>
        <taxon>Pseudomonadota</taxon>
        <taxon>Betaproteobacteria</taxon>
        <taxon>Burkholderiales</taxon>
        <taxon>Sphaerotilaceae</taxon>
        <taxon>Roseateles</taxon>
    </lineage>
</organism>
<sequence>MSAQALTKSPLNATSGGAIQFNTVDLSPAPLGRFASEMWRQINADW</sequence>
<name>A0A840LIW4_9BURK</name>
<keyword evidence="2" id="KW-1185">Reference proteome</keyword>